<dbReference type="CDD" id="cd02430">
    <property type="entry name" value="PTH2"/>
    <property type="match status" value="1"/>
</dbReference>
<evidence type="ECO:0000256" key="8">
    <source>
        <dbReference type="ARBA" id="ARBA00050038"/>
    </source>
</evidence>
<comment type="subcellular location">
    <subcellularLocation>
        <location evidence="2 9">Cytoplasm</location>
    </subcellularLocation>
</comment>
<dbReference type="InterPro" id="IPR023476">
    <property type="entry name" value="Pep_tRNA_hydro_II_dom_sf"/>
</dbReference>
<dbReference type="GO" id="GO:0006412">
    <property type="term" value="P:translation"/>
    <property type="evidence" value="ECO:0007669"/>
    <property type="project" value="UniProtKB-UniRule"/>
</dbReference>
<dbReference type="PATRIC" id="fig|593117.10.peg.1888"/>
<protein>
    <recommendedName>
        <fullName evidence="8 9">Peptidyl-tRNA hydrolase</fullName>
        <shortName evidence="9">PTH</shortName>
        <ecNumber evidence="3 9">3.1.1.29</ecNumber>
    </recommendedName>
</protein>
<dbReference type="PANTHER" id="PTHR12649">
    <property type="entry name" value="PEPTIDYL-TRNA HYDROLASE 2"/>
    <property type="match status" value="1"/>
</dbReference>
<dbReference type="HOGENOM" id="CLU_073661_2_2_2"/>
<reference evidence="10 11" key="1">
    <citation type="journal article" date="2007" name="Genome Biol.">
        <title>Genome analysis and genome-wide proteomics of Thermococcus gammatolerans, the most radioresistant organism known amongst the Archaea.</title>
        <authorList>
            <person name="Zivanovic Y."/>
            <person name="Armengaud J."/>
            <person name="Lagorce A."/>
            <person name="Leplat C."/>
            <person name="Guerin P."/>
            <person name="Dutertre M."/>
            <person name="Anthouard V."/>
            <person name="Forterre P."/>
            <person name="Wincker P."/>
            <person name="Confalonieri F."/>
        </authorList>
    </citation>
    <scope>NUCLEOTIDE SEQUENCE [LARGE SCALE GENOMIC DNA]</scope>
    <source>
        <strain evidence="11">DSM 15229 / JCM 11827 / EJ3</strain>
    </source>
</reference>
<comment type="catalytic activity">
    <reaction evidence="7 9">
        <text>an N-acyl-L-alpha-aminoacyl-tRNA + H2O = an N-acyl-L-amino acid + a tRNA + H(+)</text>
        <dbReference type="Rhea" id="RHEA:54448"/>
        <dbReference type="Rhea" id="RHEA-COMP:10123"/>
        <dbReference type="Rhea" id="RHEA-COMP:13883"/>
        <dbReference type="ChEBI" id="CHEBI:15377"/>
        <dbReference type="ChEBI" id="CHEBI:15378"/>
        <dbReference type="ChEBI" id="CHEBI:59874"/>
        <dbReference type="ChEBI" id="CHEBI:78442"/>
        <dbReference type="ChEBI" id="CHEBI:138191"/>
        <dbReference type="EC" id="3.1.1.29"/>
    </reaction>
</comment>
<name>C5A1W1_THEGJ</name>
<dbReference type="NCBIfam" id="NF003314">
    <property type="entry name" value="PRK04322.1"/>
    <property type="match status" value="1"/>
</dbReference>
<evidence type="ECO:0000256" key="7">
    <source>
        <dbReference type="ARBA" id="ARBA00048707"/>
    </source>
</evidence>
<dbReference type="FunFam" id="3.40.1490.10:FF:000001">
    <property type="entry name" value="Peptidyl-tRNA hydrolase 2"/>
    <property type="match status" value="1"/>
</dbReference>
<comment type="similarity">
    <text evidence="6 9">Belongs to the PTH2 family.</text>
</comment>
<organism evidence="10 11">
    <name type="scientific">Thermococcus gammatolerans (strain DSM 15229 / JCM 11827 / EJ3)</name>
    <dbReference type="NCBI Taxonomy" id="593117"/>
    <lineage>
        <taxon>Archaea</taxon>
        <taxon>Methanobacteriati</taxon>
        <taxon>Methanobacteriota</taxon>
        <taxon>Thermococci</taxon>
        <taxon>Thermococcales</taxon>
        <taxon>Thermococcaceae</taxon>
        <taxon>Thermococcus</taxon>
    </lineage>
</organism>
<evidence type="ECO:0000313" key="10">
    <source>
        <dbReference type="EMBL" id="ACS34380.1"/>
    </source>
</evidence>
<gene>
    <name evidence="9 10" type="primary">pth</name>
    <name evidence="10" type="ordered locus">TGAM_1878</name>
</gene>
<dbReference type="PaxDb" id="593117-TGAM_1878"/>
<dbReference type="GO" id="GO:0005829">
    <property type="term" value="C:cytosol"/>
    <property type="evidence" value="ECO:0007669"/>
    <property type="project" value="TreeGrafter"/>
</dbReference>
<comment type="function">
    <text evidence="1 9">The natural substrate for this enzyme may be peptidyl-tRNAs which drop off the ribosome during protein synthesis.</text>
</comment>
<dbReference type="SUPFAM" id="SSF102462">
    <property type="entry name" value="Peptidyl-tRNA hydrolase II"/>
    <property type="match status" value="1"/>
</dbReference>
<dbReference type="eggNOG" id="arCOG04228">
    <property type="taxonomic scope" value="Archaea"/>
</dbReference>
<dbReference type="KEGG" id="tga:TGAM_1878"/>
<dbReference type="EC" id="3.1.1.29" evidence="3 9"/>
<sequence length="122" mass="13569">MVMPMFRYKQVIVSRKDLKLSKGKFAVQVAHGAVTAAYKAQKEKPEWFKAWFNEGQKKVVVKAENLEELFQLKEKAERLGLPTALIRDAGLTEIPPGTVTVLAIGPGPEELVDKVTGHLKLV</sequence>
<evidence type="ECO:0000313" key="11">
    <source>
        <dbReference type="Proteomes" id="UP000001488"/>
    </source>
</evidence>
<accession>C5A1W1</accession>
<evidence type="ECO:0000256" key="1">
    <source>
        <dbReference type="ARBA" id="ARBA00003043"/>
    </source>
</evidence>
<dbReference type="PANTHER" id="PTHR12649:SF11">
    <property type="entry name" value="PEPTIDYL-TRNA HYDROLASE 2, MITOCHONDRIAL"/>
    <property type="match status" value="1"/>
</dbReference>
<dbReference type="Gene3D" id="3.40.1490.10">
    <property type="entry name" value="Bit1"/>
    <property type="match status" value="1"/>
</dbReference>
<dbReference type="AlphaFoldDB" id="C5A1W1"/>
<dbReference type="Pfam" id="PF01981">
    <property type="entry name" value="PTH2"/>
    <property type="match status" value="1"/>
</dbReference>
<keyword evidence="5 9" id="KW-0378">Hydrolase</keyword>
<dbReference type="HAMAP" id="MF_00628">
    <property type="entry name" value="Pept_tRNA_hydro_arch"/>
    <property type="match status" value="1"/>
</dbReference>
<evidence type="ECO:0000256" key="9">
    <source>
        <dbReference type="HAMAP-Rule" id="MF_00628"/>
    </source>
</evidence>
<dbReference type="GO" id="GO:0004045">
    <property type="term" value="F:peptidyl-tRNA hydrolase activity"/>
    <property type="evidence" value="ECO:0007669"/>
    <property type="project" value="UniProtKB-UniRule"/>
</dbReference>
<dbReference type="InterPro" id="IPR002833">
    <property type="entry name" value="PTH2"/>
</dbReference>
<evidence type="ECO:0000256" key="3">
    <source>
        <dbReference type="ARBA" id="ARBA00013260"/>
    </source>
</evidence>
<proteinExistence type="inferred from homology"/>
<evidence type="ECO:0000256" key="4">
    <source>
        <dbReference type="ARBA" id="ARBA00022490"/>
    </source>
</evidence>
<evidence type="ECO:0000256" key="2">
    <source>
        <dbReference type="ARBA" id="ARBA00004496"/>
    </source>
</evidence>
<dbReference type="InterPro" id="IPR034759">
    <property type="entry name" value="Pept_tRNA_hydro_arch"/>
</dbReference>
<evidence type="ECO:0000256" key="5">
    <source>
        <dbReference type="ARBA" id="ARBA00022801"/>
    </source>
</evidence>
<keyword evidence="4 9" id="KW-0963">Cytoplasm</keyword>
<dbReference type="Proteomes" id="UP000001488">
    <property type="component" value="Chromosome"/>
</dbReference>
<dbReference type="STRING" id="593117.TGAM_1878"/>
<dbReference type="NCBIfam" id="TIGR00283">
    <property type="entry name" value="arch_pth2"/>
    <property type="match status" value="1"/>
</dbReference>
<dbReference type="EMBL" id="CP001398">
    <property type="protein sequence ID" value="ACS34380.1"/>
    <property type="molecule type" value="Genomic_DNA"/>
</dbReference>
<keyword evidence="11" id="KW-1185">Reference proteome</keyword>
<evidence type="ECO:0000256" key="6">
    <source>
        <dbReference type="ARBA" id="ARBA00038050"/>
    </source>
</evidence>